<feature type="compositionally biased region" description="Basic and acidic residues" evidence="1">
    <location>
        <begin position="60"/>
        <end position="70"/>
    </location>
</feature>
<evidence type="ECO:0000313" key="2">
    <source>
        <dbReference type="EMBL" id="MPC08036.1"/>
    </source>
</evidence>
<accession>A0A5B7CHX6</accession>
<dbReference type="Proteomes" id="UP000324222">
    <property type="component" value="Unassembled WGS sequence"/>
</dbReference>
<dbReference type="AlphaFoldDB" id="A0A5B7CHX6"/>
<evidence type="ECO:0000313" key="3">
    <source>
        <dbReference type="Proteomes" id="UP000324222"/>
    </source>
</evidence>
<organism evidence="2 3">
    <name type="scientific">Portunus trituberculatus</name>
    <name type="common">Swimming crab</name>
    <name type="synonym">Neptunus trituberculatus</name>
    <dbReference type="NCBI Taxonomy" id="210409"/>
    <lineage>
        <taxon>Eukaryota</taxon>
        <taxon>Metazoa</taxon>
        <taxon>Ecdysozoa</taxon>
        <taxon>Arthropoda</taxon>
        <taxon>Crustacea</taxon>
        <taxon>Multicrustacea</taxon>
        <taxon>Malacostraca</taxon>
        <taxon>Eumalacostraca</taxon>
        <taxon>Eucarida</taxon>
        <taxon>Decapoda</taxon>
        <taxon>Pleocyemata</taxon>
        <taxon>Brachyura</taxon>
        <taxon>Eubrachyura</taxon>
        <taxon>Portunoidea</taxon>
        <taxon>Portunidae</taxon>
        <taxon>Portuninae</taxon>
        <taxon>Portunus</taxon>
    </lineage>
</organism>
<gene>
    <name evidence="2" type="ORF">E2C01_000607</name>
</gene>
<name>A0A5B7CHX6_PORTR</name>
<proteinExistence type="predicted"/>
<sequence>MLRSSAQTSLIPFSSVSVFLQALSLHLQHCPVTLRHAPHVSPSLAAYLARHSQTNTAGQTRRDEQREDITSRVWLH</sequence>
<keyword evidence="3" id="KW-1185">Reference proteome</keyword>
<dbReference type="EMBL" id="VSRR010000015">
    <property type="protein sequence ID" value="MPC08036.1"/>
    <property type="molecule type" value="Genomic_DNA"/>
</dbReference>
<feature type="region of interest" description="Disordered" evidence="1">
    <location>
        <begin position="51"/>
        <end position="76"/>
    </location>
</feature>
<evidence type="ECO:0000256" key="1">
    <source>
        <dbReference type="SAM" id="MobiDB-lite"/>
    </source>
</evidence>
<protein>
    <submittedName>
        <fullName evidence="2">Uncharacterized protein</fullName>
    </submittedName>
</protein>
<reference evidence="2 3" key="1">
    <citation type="submission" date="2019-05" db="EMBL/GenBank/DDBJ databases">
        <title>Another draft genome of Portunus trituberculatus and its Hox gene families provides insights of decapod evolution.</title>
        <authorList>
            <person name="Jeong J.-H."/>
            <person name="Song I."/>
            <person name="Kim S."/>
            <person name="Choi T."/>
            <person name="Kim D."/>
            <person name="Ryu S."/>
            <person name="Kim W."/>
        </authorList>
    </citation>
    <scope>NUCLEOTIDE SEQUENCE [LARGE SCALE GENOMIC DNA]</scope>
    <source>
        <tissue evidence="2">Muscle</tissue>
    </source>
</reference>
<comment type="caution">
    <text evidence="2">The sequence shown here is derived from an EMBL/GenBank/DDBJ whole genome shotgun (WGS) entry which is preliminary data.</text>
</comment>